<dbReference type="AlphaFoldDB" id="A0A371BFQ7"/>
<gene>
    <name evidence="2" type="ORF">DXH95_03120</name>
</gene>
<accession>A0A371BFQ7</accession>
<dbReference type="Proteomes" id="UP000263833">
    <property type="component" value="Unassembled WGS sequence"/>
</dbReference>
<reference evidence="3" key="1">
    <citation type="submission" date="2018-08" db="EMBL/GenBank/DDBJ databases">
        <authorList>
            <person name="Kim S.-J."/>
            <person name="Jung G.-Y."/>
        </authorList>
    </citation>
    <scope>NUCLEOTIDE SEQUENCE [LARGE SCALE GENOMIC DNA]</scope>
    <source>
        <strain evidence="3">GY_G</strain>
    </source>
</reference>
<protein>
    <recommendedName>
        <fullName evidence="4">Ribbon-helix-helix protein CopG domain-containing protein</fullName>
    </recommendedName>
</protein>
<evidence type="ECO:0000313" key="3">
    <source>
        <dbReference type="Proteomes" id="UP000263833"/>
    </source>
</evidence>
<proteinExistence type="predicted"/>
<name>A0A371BFQ7_9SPHN</name>
<organism evidence="2 3">
    <name type="scientific">Sphingorhabdus pulchriflava</name>
    <dbReference type="NCBI Taxonomy" id="2292257"/>
    <lineage>
        <taxon>Bacteria</taxon>
        <taxon>Pseudomonadati</taxon>
        <taxon>Pseudomonadota</taxon>
        <taxon>Alphaproteobacteria</taxon>
        <taxon>Sphingomonadales</taxon>
        <taxon>Sphingomonadaceae</taxon>
        <taxon>Sphingorhabdus</taxon>
    </lineage>
</organism>
<evidence type="ECO:0000256" key="1">
    <source>
        <dbReference type="SAM" id="MobiDB-lite"/>
    </source>
</evidence>
<evidence type="ECO:0000313" key="2">
    <source>
        <dbReference type="EMBL" id="RDV06432.1"/>
    </source>
</evidence>
<feature type="region of interest" description="Disordered" evidence="1">
    <location>
        <begin position="1"/>
        <end position="21"/>
    </location>
</feature>
<evidence type="ECO:0008006" key="4">
    <source>
        <dbReference type="Google" id="ProtNLM"/>
    </source>
</evidence>
<sequence>MASSIINDNKKRRGRPATGLGTMVGVRLQPKELEAIDSWATSQPDQPSRPEAIRRIVRQVLLKD</sequence>
<comment type="caution">
    <text evidence="2">The sequence shown here is derived from an EMBL/GenBank/DDBJ whole genome shotgun (WGS) entry which is preliminary data.</text>
</comment>
<dbReference type="OrthoDB" id="7452585at2"/>
<dbReference type="EMBL" id="QRGP01000001">
    <property type="protein sequence ID" value="RDV06432.1"/>
    <property type="molecule type" value="Genomic_DNA"/>
</dbReference>
<keyword evidence="3" id="KW-1185">Reference proteome</keyword>